<dbReference type="InterPro" id="IPR001247">
    <property type="entry name" value="ExoRNase_PH_dom1"/>
</dbReference>
<name>A0AAF0E2K2_9BASI</name>
<protein>
    <submittedName>
        <fullName evidence="3">Exosome non-catalytic core component</fullName>
    </submittedName>
</protein>
<reference evidence="3" key="1">
    <citation type="submission" date="2023-03" db="EMBL/GenBank/DDBJ databases">
        <title>Mating type loci evolution in Malassezia.</title>
        <authorList>
            <person name="Coelho M.A."/>
        </authorList>
    </citation>
    <scope>NUCLEOTIDE SEQUENCE</scope>
    <source>
        <strain evidence="3">CBS 7876</strain>
    </source>
</reference>
<dbReference type="EMBL" id="CP119934">
    <property type="protein sequence ID" value="WFD02023.1"/>
    <property type="molecule type" value="Genomic_DNA"/>
</dbReference>
<dbReference type="Gene3D" id="3.30.230.70">
    <property type="entry name" value="GHMP Kinase, N-terminal domain"/>
    <property type="match status" value="1"/>
</dbReference>
<dbReference type="GO" id="GO:0000176">
    <property type="term" value="C:nuclear exosome (RNase complex)"/>
    <property type="evidence" value="ECO:0007669"/>
    <property type="project" value="UniProtKB-ARBA"/>
</dbReference>
<evidence type="ECO:0000313" key="3">
    <source>
        <dbReference type="EMBL" id="WFD02023.1"/>
    </source>
</evidence>
<evidence type="ECO:0000256" key="1">
    <source>
        <dbReference type="SAM" id="MobiDB-lite"/>
    </source>
</evidence>
<gene>
    <name evidence="3" type="primary">SKI6</name>
    <name evidence="3" type="ORF">MOBT1_000705a</name>
</gene>
<accession>A0AAF0E2K2</accession>
<dbReference type="InterPro" id="IPR027408">
    <property type="entry name" value="PNPase/RNase_PH_dom_sf"/>
</dbReference>
<sequence length="269" mass="29128">MLAKHIDPQHPSACDSSKLEEAGRESFDISDDRLSCRSSAVHCPRWCVAEEADSQSRIDLLSAGGYRMDGRRPLEIRSMEYKISPHRSSAASLVPASASAAGRPDGSAQVTQGLTSVCVYIYGPREPGRVSRAPTVRLDRAGIHVEMAVAPWGGIERRHRARNDRCSSSGDKCVYTRAHGCGHSYGRLCDGAHMWPSWFNASPGSQPDRAVGFALCHPRGAAAIGVEAASVIRDEMDAAMRYRTEKLAQAMSGARADSLAEEERMAQDA</sequence>
<dbReference type="SUPFAM" id="SSF54211">
    <property type="entry name" value="Ribosomal protein S5 domain 2-like"/>
    <property type="match status" value="1"/>
</dbReference>
<dbReference type="Proteomes" id="UP001214603">
    <property type="component" value="Chromosome 1"/>
</dbReference>
<feature type="domain" description="Exoribonuclease phosphorolytic" evidence="2">
    <location>
        <begin position="101"/>
        <end position="165"/>
    </location>
</feature>
<evidence type="ECO:0000313" key="4">
    <source>
        <dbReference type="Proteomes" id="UP001214603"/>
    </source>
</evidence>
<dbReference type="AlphaFoldDB" id="A0AAF0E2K2"/>
<feature type="region of interest" description="Disordered" evidence="1">
    <location>
        <begin position="1"/>
        <end position="22"/>
    </location>
</feature>
<dbReference type="Pfam" id="PF01138">
    <property type="entry name" value="RNase_PH"/>
    <property type="match status" value="1"/>
</dbReference>
<organism evidence="3 4">
    <name type="scientific">Malassezia obtusa</name>
    <dbReference type="NCBI Taxonomy" id="76774"/>
    <lineage>
        <taxon>Eukaryota</taxon>
        <taxon>Fungi</taxon>
        <taxon>Dikarya</taxon>
        <taxon>Basidiomycota</taxon>
        <taxon>Ustilaginomycotina</taxon>
        <taxon>Malasseziomycetes</taxon>
        <taxon>Malasseziales</taxon>
        <taxon>Malasseziaceae</taxon>
        <taxon>Malassezia</taxon>
    </lineage>
</organism>
<keyword evidence="4" id="KW-1185">Reference proteome</keyword>
<proteinExistence type="predicted"/>
<dbReference type="InterPro" id="IPR020568">
    <property type="entry name" value="Ribosomal_Su5_D2-typ_SF"/>
</dbReference>
<evidence type="ECO:0000259" key="2">
    <source>
        <dbReference type="Pfam" id="PF01138"/>
    </source>
</evidence>